<evidence type="ECO:0000313" key="4">
    <source>
        <dbReference type="EMBL" id="EET90418.1"/>
    </source>
</evidence>
<dbReference type="Pfam" id="PF00437">
    <property type="entry name" value="T2SSE"/>
    <property type="match status" value="1"/>
</dbReference>
<dbReference type="Gene3D" id="3.30.450.380">
    <property type="match status" value="1"/>
</dbReference>
<organism evidence="4 5">
    <name type="scientific">Candidatus Micrarchaeum acidiphilum ARMAN-2</name>
    <dbReference type="NCBI Taxonomy" id="425595"/>
    <lineage>
        <taxon>Archaea</taxon>
        <taxon>Candidatus Micrarchaeota</taxon>
        <taxon>Candidatus Micrarchaeia</taxon>
        <taxon>Candidatus Micrarchaeales</taxon>
        <taxon>Candidatus Micrarchaeaceae</taxon>
        <taxon>Candidatus Micrarchaeum</taxon>
    </lineage>
</organism>
<sequence>MADKDPQNQTVNVAQPPKPAESERGDKTMAEYHLDVHGLDVKVRIHVSTEDFNPEYEVTFIGVSNATRLLLLSFRRQLLSLVPVDPTKIENKAYIEQLNQTYLKESNTLIDRYLPDTPPETRKVLTAYILNMMLGLGDLEVPVADDNLEEITVNGSKTPIWVFHKKYGWCQTTIKPMSEEEIYDQAEQIGRRVGRELNNLAPLMDAELIDGSRVNATLFPISQVGNTITIRKFSKNPWTMPALIKTGSISAEVAALIWLCIQNEICILISGGTASGKTSFLNAMSIFFPSTRRVISVEDTRELSLPEFMQWVAMLSRQPNPEGKGGVTMYNLMINALRQRPDIMLVGEIRTSKDAETFFEAIHTGHAVYGTLHADNVQDTVVRMTNPPIDTPKSTMNALGVIVTVFRHRAKGIRRMLELGEIMKSGDANVLYRWNMRDDTFLQTSEMSSLAETLDLYGGLTKKEIAAEIQEKAKILSWMVKNGLTGVNDAGFVVANYYKDRAHVVDIVSRDQPFSREAF</sequence>
<accession>C7DG90</accession>
<dbReference type="GO" id="GO:0016887">
    <property type="term" value="F:ATP hydrolysis activity"/>
    <property type="evidence" value="ECO:0007669"/>
    <property type="project" value="InterPro"/>
</dbReference>
<dbReference type="AlphaFoldDB" id="C7DG90"/>
<dbReference type="CDD" id="cd01130">
    <property type="entry name" value="VirB11-like_ATPase"/>
    <property type="match status" value="1"/>
</dbReference>
<keyword evidence="5" id="KW-1185">Reference proteome</keyword>
<evidence type="ECO:0000259" key="3">
    <source>
        <dbReference type="Pfam" id="PF00437"/>
    </source>
</evidence>
<evidence type="ECO:0000256" key="1">
    <source>
        <dbReference type="ARBA" id="ARBA00006611"/>
    </source>
</evidence>
<dbReference type="EMBL" id="GG697237">
    <property type="protein sequence ID" value="EET90418.1"/>
    <property type="molecule type" value="Genomic_DNA"/>
</dbReference>
<dbReference type="InterPro" id="IPR050921">
    <property type="entry name" value="T4SS_GSP_E_ATPase"/>
</dbReference>
<proteinExistence type="inferred from homology"/>
<reference evidence="4 5" key="2">
    <citation type="journal article" date="2010" name="Proc. Natl. Acad. Sci. U.S.A.">
        <title>Enigmatic, ultrasmall, uncultivated Archaea.</title>
        <authorList>
            <person name="Baker B.J."/>
            <person name="Comolli L.R."/>
            <person name="Dick G.J."/>
            <person name="Hauser L.J."/>
            <person name="Hyatt D."/>
            <person name="Dill B.D."/>
            <person name="Land M.L."/>
            <person name="Verberkmoes N.C."/>
            <person name="Hettich R.L."/>
            <person name="Banfield J.F."/>
        </authorList>
    </citation>
    <scope>NUCLEOTIDE SEQUENCE [LARGE SCALE GENOMIC DNA]</scope>
    <source>
        <strain evidence="4">ARMAN-2</strain>
    </source>
</reference>
<protein>
    <submittedName>
        <fullName evidence="4">Type II secretion system protein E</fullName>
    </submittedName>
</protein>
<name>C7DG90_MICA2</name>
<dbReference type="InterPro" id="IPR001482">
    <property type="entry name" value="T2SS/T4SS_dom"/>
</dbReference>
<comment type="similarity">
    <text evidence="1">Belongs to the GSP E family.</text>
</comment>
<dbReference type="SUPFAM" id="SSF52540">
    <property type="entry name" value="P-loop containing nucleoside triphosphate hydrolases"/>
    <property type="match status" value="1"/>
</dbReference>
<feature type="domain" description="Bacterial type II secretion system protein E" evidence="3">
    <location>
        <begin position="218"/>
        <end position="386"/>
    </location>
</feature>
<evidence type="ECO:0000256" key="2">
    <source>
        <dbReference type="SAM" id="MobiDB-lite"/>
    </source>
</evidence>
<dbReference type="InterPro" id="IPR027417">
    <property type="entry name" value="P-loop_NTPase"/>
</dbReference>
<reference evidence="4 5" key="1">
    <citation type="journal article" date="2009" name="Genome Biol.">
        <title>Community-wide analysis of microbial genome sequence signatures.</title>
        <authorList>
            <person name="Dick G.J."/>
            <person name="Andersson A.F."/>
            <person name="Baker B.J."/>
            <person name="Simmons S.L."/>
            <person name="Thomas B.C."/>
            <person name="Yelton A.P."/>
            <person name="Banfield J.F."/>
        </authorList>
    </citation>
    <scope>NUCLEOTIDE SEQUENCE [LARGE SCALE GENOMIC DNA]</scope>
    <source>
        <strain evidence="4">ARMAN-2</strain>
    </source>
</reference>
<dbReference type="PANTHER" id="PTHR30486:SF15">
    <property type="entry name" value="TYPE II_IV SECRETION SYSTEM ATPASE"/>
    <property type="match status" value="1"/>
</dbReference>
<dbReference type="PANTHER" id="PTHR30486">
    <property type="entry name" value="TWITCHING MOTILITY PROTEIN PILT"/>
    <property type="match status" value="1"/>
</dbReference>
<gene>
    <name evidence="4" type="ORF">UNLARM2_0094</name>
</gene>
<dbReference type="Gene3D" id="3.40.50.300">
    <property type="entry name" value="P-loop containing nucleotide triphosphate hydrolases"/>
    <property type="match status" value="1"/>
</dbReference>
<evidence type="ECO:0000313" key="5">
    <source>
        <dbReference type="Proteomes" id="UP000332487"/>
    </source>
</evidence>
<dbReference type="Proteomes" id="UP000332487">
    <property type="component" value="Unassembled WGS sequence"/>
</dbReference>
<feature type="region of interest" description="Disordered" evidence="2">
    <location>
        <begin position="1"/>
        <end position="25"/>
    </location>
</feature>